<dbReference type="InterPro" id="IPR013249">
    <property type="entry name" value="RNA_pol_sigma70_r4_t2"/>
</dbReference>
<dbReference type="CDD" id="cd06171">
    <property type="entry name" value="Sigma70_r4"/>
    <property type="match status" value="1"/>
</dbReference>
<evidence type="ECO:0000256" key="5">
    <source>
        <dbReference type="ARBA" id="ARBA00023163"/>
    </source>
</evidence>
<sequence length="199" mass="22949">MNDVELVAQLQRFEPEAVDVLMSRFADRLYNYAYYHSSDHHLAEDIVSETLTRIVEKIGDYQQREVPFKAWVFRIARNLLADHYRHRSRHPSVSLEAASDESSSLYETLSSDYGGADGGELATQVAQREDLRQALNLLPEDQRTVFILRFIEGNDLEQVVTILNKSIASIKSLQFRATRNLRQILDDNNCGKKRRVGYE</sequence>
<keyword evidence="4" id="KW-0238">DNA-binding</keyword>
<evidence type="ECO:0000313" key="8">
    <source>
        <dbReference type="EMBL" id="NWJ45960.1"/>
    </source>
</evidence>
<dbReference type="InterPro" id="IPR007627">
    <property type="entry name" value="RNA_pol_sigma70_r2"/>
</dbReference>
<dbReference type="GO" id="GO:0016987">
    <property type="term" value="F:sigma factor activity"/>
    <property type="evidence" value="ECO:0007669"/>
    <property type="project" value="UniProtKB-KW"/>
</dbReference>
<feature type="domain" description="RNA polymerase sigma-70 region 2" evidence="6">
    <location>
        <begin position="21"/>
        <end position="89"/>
    </location>
</feature>
<evidence type="ECO:0000313" key="10">
    <source>
        <dbReference type="Proteomes" id="UP000521676"/>
    </source>
</evidence>
<keyword evidence="3" id="KW-0731">Sigma factor</keyword>
<dbReference type="Gene3D" id="1.10.10.10">
    <property type="entry name" value="Winged helix-like DNA-binding domain superfamily/Winged helix DNA-binding domain"/>
    <property type="match status" value="1"/>
</dbReference>
<dbReference type="EMBL" id="JACATZ010000001">
    <property type="protein sequence ID" value="NWJ45960.1"/>
    <property type="molecule type" value="Genomic_DNA"/>
</dbReference>
<dbReference type="AlphaFoldDB" id="A0A8T7M1M2"/>
<dbReference type="SUPFAM" id="SSF88659">
    <property type="entry name" value="Sigma3 and sigma4 domains of RNA polymerase sigma factors"/>
    <property type="match status" value="1"/>
</dbReference>
<dbReference type="PANTHER" id="PTHR43133">
    <property type="entry name" value="RNA POLYMERASE ECF-TYPE SIGMA FACTO"/>
    <property type="match status" value="1"/>
</dbReference>
<dbReference type="RefSeq" id="WP_341469710.1">
    <property type="nucleotide sequence ID" value="NZ_CP128399.1"/>
</dbReference>
<name>A0A8T7M1M2_9CHLR</name>
<feature type="domain" description="RNA polymerase sigma factor 70 region 4 type 2" evidence="7">
    <location>
        <begin position="129"/>
        <end position="178"/>
    </location>
</feature>
<evidence type="ECO:0000256" key="1">
    <source>
        <dbReference type="ARBA" id="ARBA00010641"/>
    </source>
</evidence>
<evidence type="ECO:0000259" key="6">
    <source>
        <dbReference type="Pfam" id="PF04542"/>
    </source>
</evidence>
<dbReference type="PANTHER" id="PTHR43133:SF8">
    <property type="entry name" value="RNA POLYMERASE SIGMA FACTOR HI_1459-RELATED"/>
    <property type="match status" value="1"/>
</dbReference>
<dbReference type="GO" id="GO:0006352">
    <property type="term" value="P:DNA-templated transcription initiation"/>
    <property type="evidence" value="ECO:0007669"/>
    <property type="project" value="InterPro"/>
</dbReference>
<proteinExistence type="inferred from homology"/>
<dbReference type="InterPro" id="IPR039425">
    <property type="entry name" value="RNA_pol_sigma-70-like"/>
</dbReference>
<evidence type="ECO:0000259" key="7">
    <source>
        <dbReference type="Pfam" id="PF08281"/>
    </source>
</evidence>
<comment type="similarity">
    <text evidence="1">Belongs to the sigma-70 factor family. ECF subfamily.</text>
</comment>
<dbReference type="GO" id="GO:0003677">
    <property type="term" value="F:DNA binding"/>
    <property type="evidence" value="ECO:0007669"/>
    <property type="project" value="UniProtKB-KW"/>
</dbReference>
<evidence type="ECO:0000256" key="2">
    <source>
        <dbReference type="ARBA" id="ARBA00023015"/>
    </source>
</evidence>
<dbReference type="Gene3D" id="1.10.1740.10">
    <property type="match status" value="1"/>
</dbReference>
<reference evidence="8 10" key="1">
    <citation type="submission" date="2020-06" db="EMBL/GenBank/DDBJ databases">
        <title>Anoxygenic phototrophic Chloroflexota member uses a Type I reaction center.</title>
        <authorList>
            <person name="Tsuji J.M."/>
            <person name="Shaw N.A."/>
            <person name="Nagashima S."/>
            <person name="Venkiteswaran J."/>
            <person name="Schiff S.L."/>
            <person name="Hanada S."/>
            <person name="Tank M."/>
            <person name="Neufeld J.D."/>
        </authorList>
    </citation>
    <scope>NUCLEOTIDE SEQUENCE [LARGE SCALE GENOMIC DNA]</scope>
    <source>
        <strain evidence="8">L227-S17</strain>
    </source>
</reference>
<dbReference type="InterPro" id="IPR013325">
    <property type="entry name" value="RNA_pol_sigma_r2"/>
</dbReference>
<keyword evidence="11" id="KW-1185">Reference proteome</keyword>
<gene>
    <name evidence="8" type="ORF">HXX08_08795</name>
    <name evidence="9" type="ORF">OZ401_001103</name>
</gene>
<dbReference type="InterPro" id="IPR013324">
    <property type="entry name" value="RNA_pol_sigma_r3/r4-like"/>
</dbReference>
<dbReference type="Pfam" id="PF08281">
    <property type="entry name" value="Sigma70_r4_2"/>
    <property type="match status" value="1"/>
</dbReference>
<evidence type="ECO:0000256" key="3">
    <source>
        <dbReference type="ARBA" id="ARBA00023082"/>
    </source>
</evidence>
<dbReference type="EMBL" id="CP128399">
    <property type="protein sequence ID" value="WJW67821.1"/>
    <property type="molecule type" value="Genomic_DNA"/>
</dbReference>
<keyword evidence="2" id="KW-0805">Transcription regulation</keyword>
<dbReference type="Pfam" id="PF04542">
    <property type="entry name" value="Sigma70_r2"/>
    <property type="match status" value="1"/>
</dbReference>
<evidence type="ECO:0000313" key="11">
    <source>
        <dbReference type="Proteomes" id="UP001431572"/>
    </source>
</evidence>
<dbReference type="InterPro" id="IPR036388">
    <property type="entry name" value="WH-like_DNA-bd_sf"/>
</dbReference>
<evidence type="ECO:0000256" key="4">
    <source>
        <dbReference type="ARBA" id="ARBA00023125"/>
    </source>
</evidence>
<dbReference type="NCBIfam" id="TIGR02937">
    <property type="entry name" value="sigma70-ECF"/>
    <property type="match status" value="1"/>
</dbReference>
<dbReference type="InterPro" id="IPR014284">
    <property type="entry name" value="RNA_pol_sigma-70_dom"/>
</dbReference>
<reference evidence="9" key="2">
    <citation type="journal article" date="2024" name="Nature">
        <title>Anoxygenic phototroph of the Chloroflexota uses a type I reaction centre.</title>
        <authorList>
            <person name="Tsuji J.M."/>
            <person name="Shaw N.A."/>
            <person name="Nagashima S."/>
            <person name="Venkiteswaran J.J."/>
            <person name="Schiff S.L."/>
            <person name="Watanabe T."/>
            <person name="Fukui M."/>
            <person name="Hanada S."/>
            <person name="Tank M."/>
            <person name="Neufeld J.D."/>
        </authorList>
    </citation>
    <scope>NUCLEOTIDE SEQUENCE</scope>
    <source>
        <strain evidence="9">L227-S17</strain>
    </source>
</reference>
<protein>
    <submittedName>
        <fullName evidence="8">RNA polymerase sigma factor</fullName>
    </submittedName>
</protein>
<dbReference type="Proteomes" id="UP000521676">
    <property type="component" value="Unassembled WGS sequence"/>
</dbReference>
<keyword evidence="5" id="KW-0804">Transcription</keyword>
<dbReference type="SUPFAM" id="SSF88946">
    <property type="entry name" value="Sigma2 domain of RNA polymerase sigma factors"/>
    <property type="match status" value="1"/>
</dbReference>
<evidence type="ECO:0000313" key="9">
    <source>
        <dbReference type="EMBL" id="WJW67821.1"/>
    </source>
</evidence>
<accession>A0A8T7M1M2</accession>
<organism evidence="8 10">
    <name type="scientific">Candidatus Chlorohelix allophototropha</name>
    <dbReference type="NCBI Taxonomy" id="3003348"/>
    <lineage>
        <taxon>Bacteria</taxon>
        <taxon>Bacillati</taxon>
        <taxon>Chloroflexota</taxon>
        <taxon>Chloroflexia</taxon>
        <taxon>Candidatus Chloroheliales</taxon>
        <taxon>Candidatus Chloroheliaceae</taxon>
        <taxon>Candidatus Chlorohelix</taxon>
    </lineage>
</organism>
<dbReference type="Proteomes" id="UP001431572">
    <property type="component" value="Chromosome 1"/>
</dbReference>